<dbReference type="EMBL" id="CZRL01000037">
    <property type="protein sequence ID" value="CUS50752.1"/>
    <property type="molecule type" value="Genomic_DNA"/>
</dbReference>
<protein>
    <submittedName>
        <fullName evidence="1">Uncharacterized protein</fullName>
    </submittedName>
</protein>
<proteinExistence type="predicted"/>
<reference evidence="1" key="1">
    <citation type="submission" date="2015-10" db="EMBL/GenBank/DDBJ databases">
        <authorList>
            <person name="Gilbert D.G."/>
        </authorList>
    </citation>
    <scope>NUCLEOTIDE SEQUENCE</scope>
</reference>
<name>A0A160TT38_9ZZZZ</name>
<sequence>MIEQYFTLDRSRQFLRETAIADSGLEWRIVVVTHTVHNGR</sequence>
<dbReference type="AlphaFoldDB" id="A0A160TT38"/>
<evidence type="ECO:0000313" key="1">
    <source>
        <dbReference type="EMBL" id="CUS50752.1"/>
    </source>
</evidence>
<accession>A0A160TT38</accession>
<gene>
    <name evidence="1" type="ORF">MGWOODY_XGa2942</name>
</gene>
<organism evidence="1">
    <name type="scientific">hydrothermal vent metagenome</name>
    <dbReference type="NCBI Taxonomy" id="652676"/>
    <lineage>
        <taxon>unclassified sequences</taxon>
        <taxon>metagenomes</taxon>
        <taxon>ecological metagenomes</taxon>
    </lineage>
</organism>